<feature type="region of interest" description="Disordered" evidence="7">
    <location>
        <begin position="1"/>
        <end position="28"/>
    </location>
</feature>
<dbReference type="InterPro" id="IPR000326">
    <property type="entry name" value="PAP2/HPO"/>
</dbReference>
<dbReference type="SUPFAM" id="SSF48317">
    <property type="entry name" value="Acid phosphatase/Vanadium-dependent haloperoxidase"/>
    <property type="match status" value="1"/>
</dbReference>
<dbReference type="EMBL" id="JBHUFC010000003">
    <property type="protein sequence ID" value="MFD1787617.1"/>
    <property type="molecule type" value="Genomic_DNA"/>
</dbReference>
<evidence type="ECO:0000256" key="3">
    <source>
        <dbReference type="ARBA" id="ARBA00022692"/>
    </source>
</evidence>
<feature type="compositionally biased region" description="Basic and acidic residues" evidence="7">
    <location>
        <begin position="104"/>
        <end position="114"/>
    </location>
</feature>
<feature type="domain" description="Phosphatidic acid phosphatase type 2/haloperoxidase" evidence="8">
    <location>
        <begin position="71"/>
        <end position="182"/>
    </location>
</feature>
<keyword evidence="2" id="KW-1003">Cell membrane</keyword>
<evidence type="ECO:0000256" key="4">
    <source>
        <dbReference type="ARBA" id="ARBA00022801"/>
    </source>
</evidence>
<evidence type="ECO:0000256" key="7">
    <source>
        <dbReference type="SAM" id="MobiDB-lite"/>
    </source>
</evidence>
<name>A0ABW4NBU4_9SPHN</name>
<evidence type="ECO:0000256" key="2">
    <source>
        <dbReference type="ARBA" id="ARBA00022475"/>
    </source>
</evidence>
<dbReference type="Proteomes" id="UP001597283">
    <property type="component" value="Unassembled WGS sequence"/>
</dbReference>
<keyword evidence="3" id="KW-0812">Transmembrane</keyword>
<keyword evidence="4" id="KW-0378">Hydrolase</keyword>
<evidence type="ECO:0000313" key="10">
    <source>
        <dbReference type="Proteomes" id="UP001597283"/>
    </source>
</evidence>
<feature type="region of interest" description="Disordered" evidence="7">
    <location>
        <begin position="88"/>
        <end position="115"/>
    </location>
</feature>
<dbReference type="RefSeq" id="WP_380939988.1">
    <property type="nucleotide sequence ID" value="NZ_JBHUFC010000003.1"/>
</dbReference>
<proteinExistence type="predicted"/>
<evidence type="ECO:0000313" key="9">
    <source>
        <dbReference type="EMBL" id="MFD1787617.1"/>
    </source>
</evidence>
<accession>A0ABW4NBU4</accession>
<dbReference type="InterPro" id="IPR036938">
    <property type="entry name" value="PAP2/HPO_sf"/>
</dbReference>
<sequence length="192" mass="19973">MTKVKKAAKRLEEADRKVTHKAAAKHDTPPMQVAAKLGELADQPPLIALSAATLALGLILRRRSMTEAGARMLASHLLATAAKEVVKRSVDRTRPHSVKKGHSYKLEPGGDRSHHYSSFPSGHTAGAVAVARAAARVWPDATPALSLAAAGAGAIQLPIAKHYVGDVLAGAAIGLASEWAVDAAVRAANRPA</sequence>
<keyword evidence="5" id="KW-1133">Transmembrane helix</keyword>
<comment type="caution">
    <text evidence="9">The sequence shown here is derived from an EMBL/GenBank/DDBJ whole genome shotgun (WGS) entry which is preliminary data.</text>
</comment>
<organism evidence="9 10">
    <name type="scientific">Sphingomonas floccifaciens</name>
    <dbReference type="NCBI Taxonomy" id="1844115"/>
    <lineage>
        <taxon>Bacteria</taxon>
        <taxon>Pseudomonadati</taxon>
        <taxon>Pseudomonadota</taxon>
        <taxon>Alphaproteobacteria</taxon>
        <taxon>Sphingomonadales</taxon>
        <taxon>Sphingomonadaceae</taxon>
        <taxon>Sphingomonas</taxon>
    </lineage>
</organism>
<protein>
    <submittedName>
        <fullName evidence="9">Phosphatase PAP2 family protein</fullName>
    </submittedName>
</protein>
<evidence type="ECO:0000256" key="6">
    <source>
        <dbReference type="ARBA" id="ARBA00023136"/>
    </source>
</evidence>
<reference evidence="10" key="1">
    <citation type="journal article" date="2019" name="Int. J. Syst. Evol. Microbiol.">
        <title>The Global Catalogue of Microorganisms (GCM) 10K type strain sequencing project: providing services to taxonomists for standard genome sequencing and annotation.</title>
        <authorList>
            <consortium name="The Broad Institute Genomics Platform"/>
            <consortium name="The Broad Institute Genome Sequencing Center for Infectious Disease"/>
            <person name="Wu L."/>
            <person name="Ma J."/>
        </authorList>
    </citation>
    <scope>NUCLEOTIDE SEQUENCE [LARGE SCALE GENOMIC DNA]</scope>
    <source>
        <strain evidence="10">Q85</strain>
    </source>
</reference>
<keyword evidence="10" id="KW-1185">Reference proteome</keyword>
<dbReference type="Gene3D" id="1.20.144.10">
    <property type="entry name" value="Phosphatidic acid phosphatase type 2/haloperoxidase"/>
    <property type="match status" value="1"/>
</dbReference>
<dbReference type="PANTHER" id="PTHR14969:SF62">
    <property type="entry name" value="DECAPRENYLPHOSPHORYL-5-PHOSPHORIBOSE PHOSPHATASE RV3807C-RELATED"/>
    <property type="match status" value="1"/>
</dbReference>
<comment type="subcellular location">
    <subcellularLocation>
        <location evidence="1">Cell membrane</location>
        <topology evidence="1">Multi-pass membrane protein</topology>
    </subcellularLocation>
</comment>
<evidence type="ECO:0000259" key="8">
    <source>
        <dbReference type="Pfam" id="PF01569"/>
    </source>
</evidence>
<gene>
    <name evidence="9" type="ORF">ACFSC3_08535</name>
</gene>
<keyword evidence="6" id="KW-0472">Membrane</keyword>
<evidence type="ECO:0000256" key="5">
    <source>
        <dbReference type="ARBA" id="ARBA00022989"/>
    </source>
</evidence>
<dbReference type="PANTHER" id="PTHR14969">
    <property type="entry name" value="SPHINGOSINE-1-PHOSPHATE PHOSPHOHYDROLASE"/>
    <property type="match status" value="1"/>
</dbReference>
<dbReference type="Pfam" id="PF01569">
    <property type="entry name" value="PAP2"/>
    <property type="match status" value="1"/>
</dbReference>
<evidence type="ECO:0000256" key="1">
    <source>
        <dbReference type="ARBA" id="ARBA00004651"/>
    </source>
</evidence>